<keyword evidence="1" id="KW-0067">ATP-binding</keyword>
<keyword evidence="1" id="KW-0378">Hydrolase</keyword>
<protein>
    <submittedName>
        <fullName evidence="1">Replicative DNA helicase</fullName>
    </submittedName>
</protein>
<organism evidence="1 2">
    <name type="scientific">Brevibacillus panacihumi</name>
    <dbReference type="NCBI Taxonomy" id="497735"/>
    <lineage>
        <taxon>Bacteria</taxon>
        <taxon>Bacillati</taxon>
        <taxon>Bacillota</taxon>
        <taxon>Bacilli</taxon>
        <taxon>Bacillales</taxon>
        <taxon>Paenibacillaceae</taxon>
        <taxon>Brevibacillus</taxon>
    </lineage>
</organism>
<evidence type="ECO:0000313" key="1">
    <source>
        <dbReference type="EMBL" id="RNB72418.1"/>
    </source>
</evidence>
<dbReference type="AlphaFoldDB" id="A0A3M8C9W7"/>
<keyword evidence="1" id="KW-0347">Helicase</keyword>
<gene>
    <name evidence="1" type="ORF">EDM58_21690</name>
</gene>
<keyword evidence="1" id="KW-0547">Nucleotide-binding</keyword>
<reference evidence="1 2" key="1">
    <citation type="submission" date="2018-10" db="EMBL/GenBank/DDBJ databases">
        <title>Phylogenomics of Brevibacillus.</title>
        <authorList>
            <person name="Dunlap C."/>
        </authorList>
    </citation>
    <scope>NUCLEOTIDE SEQUENCE [LARGE SCALE GENOMIC DNA]</scope>
    <source>
        <strain evidence="1 2">JCM 15085</strain>
    </source>
</reference>
<sequence>MENERLAGIVEGYRERIQRIALFDPLFKLDAKREKDRQNRPIDYFGLGLLSLLFFFENMLIRNKKAGAQELASYLLEMSGGEIDLDAEDFEKVARAIIDTFRPPSGRRNSRSFFNWETGQPDRVEVSILKAERGDLASNKQYYSLDEHGLELVFATKEFFREFHLSINQLLLRKQLEKGEFVGALRQIDEMRVDVATLKERILRIKHEVQRSIVSEETYQRYKNVIEDIHLRLSREHEEFTELQGFVDETRERLLYEQKDAREQKAYAYILRIDRELAEVHFAHTQLLKDSIALKTTALQAAQESLYHVALQSFHFDQEIVSRLISTPLPLGAARVMLEPFLSVEQFSAWSPLAVFAKQPIGGEQEEERQEEFADVVDKQDQADFQVQQSNFGSLMRQILKIMGDRQEITLSEAAASMQQQGLAHWLAHRSFYDFWLLLHQRSPLQKTKDEEENHLLKEVLSMLQPGEQIMVTELPELLRLTERYEIQNMRLCREGSGYDV</sequence>
<dbReference type="RefSeq" id="WP_122915190.1">
    <property type="nucleotide sequence ID" value="NZ_RHHT01000061.1"/>
</dbReference>
<dbReference type="GO" id="GO:0004386">
    <property type="term" value="F:helicase activity"/>
    <property type="evidence" value="ECO:0007669"/>
    <property type="project" value="UniProtKB-KW"/>
</dbReference>
<proteinExistence type="predicted"/>
<dbReference type="EMBL" id="RHHT01000061">
    <property type="protein sequence ID" value="RNB72418.1"/>
    <property type="molecule type" value="Genomic_DNA"/>
</dbReference>
<accession>A0A3M8C9W7</accession>
<evidence type="ECO:0000313" key="2">
    <source>
        <dbReference type="Proteomes" id="UP000281915"/>
    </source>
</evidence>
<comment type="caution">
    <text evidence="1">The sequence shown here is derived from an EMBL/GenBank/DDBJ whole genome shotgun (WGS) entry which is preliminary data.</text>
</comment>
<name>A0A3M8C9W7_9BACL</name>
<dbReference type="Proteomes" id="UP000281915">
    <property type="component" value="Unassembled WGS sequence"/>
</dbReference>